<dbReference type="Proteomes" id="UP001369815">
    <property type="component" value="Unassembled WGS sequence"/>
</dbReference>
<dbReference type="InterPro" id="IPR006140">
    <property type="entry name" value="D-isomer_DH_NAD-bd"/>
</dbReference>
<dbReference type="InterPro" id="IPR029752">
    <property type="entry name" value="D-isomer_DH_CS1"/>
</dbReference>
<dbReference type="GO" id="GO:0051287">
    <property type="term" value="F:NAD binding"/>
    <property type="evidence" value="ECO:0007669"/>
    <property type="project" value="InterPro"/>
</dbReference>
<dbReference type="SUPFAM" id="SSF51735">
    <property type="entry name" value="NAD(P)-binding Rossmann-fold domains"/>
    <property type="match status" value="1"/>
</dbReference>
<feature type="domain" description="D-isomer specific 2-hydroxyacid dehydrogenase NAD-binding" evidence="3">
    <location>
        <begin position="140"/>
        <end position="211"/>
    </location>
</feature>
<organism evidence="4 5">
    <name type="scientific">Daldinia eschscholtzii</name>
    <dbReference type="NCBI Taxonomy" id="292717"/>
    <lineage>
        <taxon>Eukaryota</taxon>
        <taxon>Fungi</taxon>
        <taxon>Dikarya</taxon>
        <taxon>Ascomycota</taxon>
        <taxon>Pezizomycotina</taxon>
        <taxon>Sordariomycetes</taxon>
        <taxon>Xylariomycetidae</taxon>
        <taxon>Xylariales</taxon>
        <taxon>Hypoxylaceae</taxon>
        <taxon>Daldinia</taxon>
    </lineage>
</organism>
<evidence type="ECO:0000313" key="5">
    <source>
        <dbReference type="Proteomes" id="UP001369815"/>
    </source>
</evidence>
<dbReference type="Pfam" id="PF02826">
    <property type="entry name" value="2-Hacid_dh_C"/>
    <property type="match status" value="2"/>
</dbReference>
<gene>
    <name evidence="4" type="ORF">Daesc_008248</name>
</gene>
<dbReference type="PANTHER" id="PTHR43333">
    <property type="entry name" value="2-HACID_DH_C DOMAIN-CONTAINING PROTEIN"/>
    <property type="match status" value="1"/>
</dbReference>
<keyword evidence="5" id="KW-1185">Reference proteome</keyword>
<dbReference type="CDD" id="cd12163">
    <property type="entry name" value="2-Hacid_dh_5"/>
    <property type="match status" value="1"/>
</dbReference>
<dbReference type="FunFam" id="3.40.50.720:FF:000363">
    <property type="entry name" value="D-isomer specific 2-hydroxyacid dehydrogenase"/>
    <property type="match status" value="1"/>
</dbReference>
<evidence type="ECO:0000256" key="1">
    <source>
        <dbReference type="ARBA" id="ARBA00023002"/>
    </source>
</evidence>
<comment type="caution">
    <text evidence="4">The sequence shown here is derived from an EMBL/GenBank/DDBJ whole genome shotgun (WGS) entry which is preliminary data.</text>
</comment>
<reference evidence="4 5" key="1">
    <citation type="journal article" date="2024" name="Front Chem Biol">
        <title>Unveiling the potential of Daldinia eschscholtzii MFLUCC 19-0629 through bioactivity and bioinformatics studies for enhanced sustainable agriculture production.</title>
        <authorList>
            <person name="Brooks S."/>
            <person name="Weaver J.A."/>
            <person name="Klomchit A."/>
            <person name="Alharthi S.A."/>
            <person name="Onlamun T."/>
            <person name="Nurani R."/>
            <person name="Vong T.K."/>
            <person name="Alberti F."/>
            <person name="Greco C."/>
        </authorList>
    </citation>
    <scope>NUCLEOTIDE SEQUENCE [LARGE SCALE GENOMIC DNA]</scope>
    <source>
        <strain evidence="4">MFLUCC 19-0629</strain>
    </source>
</reference>
<name>A0AAX6MBA0_9PEZI</name>
<keyword evidence="2" id="KW-0520">NAD</keyword>
<dbReference type="AlphaFoldDB" id="A0AAX6MBA0"/>
<proteinExistence type="predicted"/>
<accession>A0AAX6MBA0</accession>
<feature type="domain" description="D-isomer specific 2-hydroxyacid dehydrogenase NAD-binding" evidence="3">
    <location>
        <begin position="241"/>
        <end position="339"/>
    </location>
</feature>
<sequence>MRNVLIENPSGTPVAEMATNKDLAGHKILLIVPWDPPAGYVDGLRKTYPGLKVFHIRWDTWSKPDLPPNITPEDWKTVTILLIGPKFPTREQAPRLQLVQLQSAGANYILNNPLFTETDIAFCTANGVHPPQIAEWVISTYLAFQHNIPTFLEHQKAHRWEHSYDDSDTQDAVNQRVGILGYGSIGRQVARIAKAIGMEVYAYTNRPRPTPESRRDHSYIVPGLGDPDGTLPSKWFSGTKPEEINEFLSADLDLLVLAVPLTPQTQGLIAAPQLKLLQKNHTFVSNIGRGPVVNTDDLVVALNEEWIRGAALDVTDPEPLPKDHPLWDAKNVIITPHVSGNSTSYNRRLLDILDINLKNLSEGKEFMNRVSKKRGY</sequence>
<dbReference type="PROSITE" id="PS00065">
    <property type="entry name" value="D_2_HYDROXYACID_DH_1"/>
    <property type="match status" value="1"/>
</dbReference>
<dbReference type="PANTHER" id="PTHR43333:SF1">
    <property type="entry name" value="D-ISOMER SPECIFIC 2-HYDROXYACID DEHYDROGENASE NAD-BINDING DOMAIN-CONTAINING PROTEIN"/>
    <property type="match status" value="1"/>
</dbReference>
<evidence type="ECO:0000256" key="2">
    <source>
        <dbReference type="ARBA" id="ARBA00023027"/>
    </source>
</evidence>
<protein>
    <recommendedName>
        <fullName evidence="3">D-isomer specific 2-hydroxyacid dehydrogenase NAD-binding domain-containing protein</fullName>
    </recommendedName>
</protein>
<evidence type="ECO:0000259" key="3">
    <source>
        <dbReference type="Pfam" id="PF02826"/>
    </source>
</evidence>
<dbReference type="SUPFAM" id="SSF52283">
    <property type="entry name" value="Formate/glycerate dehydrogenase catalytic domain-like"/>
    <property type="match status" value="1"/>
</dbReference>
<keyword evidence="1" id="KW-0560">Oxidoreductase</keyword>
<dbReference type="InterPro" id="IPR036291">
    <property type="entry name" value="NAD(P)-bd_dom_sf"/>
</dbReference>
<evidence type="ECO:0000313" key="4">
    <source>
        <dbReference type="EMBL" id="KAK6949925.1"/>
    </source>
</evidence>
<dbReference type="GO" id="GO:0016491">
    <property type="term" value="F:oxidoreductase activity"/>
    <property type="evidence" value="ECO:0007669"/>
    <property type="project" value="UniProtKB-KW"/>
</dbReference>
<dbReference type="Gene3D" id="3.40.50.720">
    <property type="entry name" value="NAD(P)-binding Rossmann-like Domain"/>
    <property type="match status" value="2"/>
</dbReference>
<dbReference type="EMBL" id="JBANMG010000008">
    <property type="protein sequence ID" value="KAK6949925.1"/>
    <property type="molecule type" value="Genomic_DNA"/>
</dbReference>